<evidence type="ECO:0000313" key="3">
    <source>
        <dbReference type="Proteomes" id="UP000294200"/>
    </source>
</evidence>
<evidence type="ECO:0000256" key="1">
    <source>
        <dbReference type="SAM" id="MobiDB-lite"/>
    </source>
</evidence>
<protein>
    <submittedName>
        <fullName evidence="2">Uncharacterized protein</fullName>
    </submittedName>
</protein>
<accession>A0A4R0XJS8</accession>
<name>A0A4R0XJS8_9BURK</name>
<proteinExistence type="predicted"/>
<feature type="region of interest" description="Disordered" evidence="1">
    <location>
        <begin position="1"/>
        <end position="20"/>
    </location>
</feature>
<evidence type="ECO:0000313" key="2">
    <source>
        <dbReference type="EMBL" id="TCG07399.1"/>
    </source>
</evidence>
<dbReference type="EMBL" id="MWML01000067">
    <property type="protein sequence ID" value="TCG07399.1"/>
    <property type="molecule type" value="Genomic_DNA"/>
</dbReference>
<comment type="caution">
    <text evidence="2">The sequence shown here is derived from an EMBL/GenBank/DDBJ whole genome shotgun (WGS) entry which is preliminary data.</text>
</comment>
<organism evidence="2 3">
    <name type="scientific">Paraburkholderia steynii</name>
    <dbReference type="NCBI Taxonomy" id="1245441"/>
    <lineage>
        <taxon>Bacteria</taxon>
        <taxon>Pseudomonadati</taxon>
        <taxon>Pseudomonadota</taxon>
        <taxon>Betaproteobacteria</taxon>
        <taxon>Burkholderiales</taxon>
        <taxon>Burkholderiaceae</taxon>
        <taxon>Paraburkholderia</taxon>
    </lineage>
</organism>
<feature type="compositionally biased region" description="Basic and acidic residues" evidence="1">
    <location>
        <begin position="1"/>
        <end position="13"/>
    </location>
</feature>
<dbReference type="Proteomes" id="UP000294200">
    <property type="component" value="Unassembled WGS sequence"/>
</dbReference>
<sequence length="136" mass="14743">MSGHDHAQPDHIGADNSGRSVQTILASGSRRKQDATLALNTQMMVAKLRGHYRPFRVARGTSDVAVELNLWRMPTRTARCESVPTAALSVLLVRNTAEARSKLLLFASVAWQAHGSMTHVGLDGKQDAPGLSILFL</sequence>
<gene>
    <name evidence="2" type="ORF">BZM27_19470</name>
</gene>
<keyword evidence="3" id="KW-1185">Reference proteome</keyword>
<dbReference type="AlphaFoldDB" id="A0A4R0XJS8"/>
<reference evidence="2 3" key="1">
    <citation type="submission" date="2017-02" db="EMBL/GenBank/DDBJ databases">
        <title>Paraburkholderia sophoroidis sp. nov. and Paraburkholderia steynii sp. nov. rhizobial symbionts of the fynbos legume Hypocalyptus sophoroides.</title>
        <authorList>
            <person name="Steenkamp E.T."/>
            <person name="Beukes C.W."/>
            <person name="Van Zyl E."/>
            <person name="Avontuur J."/>
            <person name="Chan W.Y."/>
            <person name="Hassen A."/>
            <person name="Palmer M."/>
            <person name="Mthombeni L."/>
            <person name="Phalane F."/>
            <person name="Sereme K."/>
            <person name="Venter S.N."/>
        </authorList>
    </citation>
    <scope>NUCLEOTIDE SEQUENCE [LARGE SCALE GENOMIC DNA]</scope>
    <source>
        <strain evidence="2 3">HC1.1ba</strain>
    </source>
</reference>